<comment type="caution">
    <text evidence="1">The sequence shown here is derived from an EMBL/GenBank/DDBJ whole genome shotgun (WGS) entry which is preliminary data.</text>
</comment>
<evidence type="ECO:0008006" key="3">
    <source>
        <dbReference type="Google" id="ProtNLM"/>
    </source>
</evidence>
<dbReference type="RefSeq" id="WP_190256417.1">
    <property type="nucleotide sequence ID" value="NZ_BMPI01000072.1"/>
</dbReference>
<proteinExistence type="predicted"/>
<name>A0A917X4Z0_9ACTN</name>
<keyword evidence="2" id="KW-1185">Reference proteome</keyword>
<evidence type="ECO:0000313" key="2">
    <source>
        <dbReference type="Proteomes" id="UP000642070"/>
    </source>
</evidence>
<dbReference type="Proteomes" id="UP000642070">
    <property type="component" value="Unassembled WGS sequence"/>
</dbReference>
<reference evidence="1" key="1">
    <citation type="journal article" date="2014" name="Int. J. Syst. Evol. Microbiol.">
        <title>Complete genome sequence of Corynebacterium casei LMG S-19264T (=DSM 44701T), isolated from a smear-ripened cheese.</title>
        <authorList>
            <consortium name="US DOE Joint Genome Institute (JGI-PGF)"/>
            <person name="Walter F."/>
            <person name="Albersmeier A."/>
            <person name="Kalinowski J."/>
            <person name="Ruckert C."/>
        </authorList>
    </citation>
    <scope>NUCLEOTIDE SEQUENCE</scope>
    <source>
        <strain evidence="1">JCM 19831</strain>
    </source>
</reference>
<evidence type="ECO:0000313" key="1">
    <source>
        <dbReference type="EMBL" id="GGM76128.1"/>
    </source>
</evidence>
<sequence length="51" mass="5661">MKEVICPACGALVEGETDDELYIAAREHTLDAHHYDIPREHVIASAVEVDQ</sequence>
<dbReference type="AlphaFoldDB" id="A0A917X4Z0"/>
<reference evidence="1" key="2">
    <citation type="submission" date="2020-09" db="EMBL/GenBank/DDBJ databases">
        <authorList>
            <person name="Sun Q."/>
            <person name="Ohkuma M."/>
        </authorList>
    </citation>
    <scope>NUCLEOTIDE SEQUENCE</scope>
    <source>
        <strain evidence="1">JCM 19831</strain>
    </source>
</reference>
<gene>
    <name evidence="1" type="ORF">GCM10007977_092010</name>
</gene>
<dbReference type="EMBL" id="BMPI01000072">
    <property type="protein sequence ID" value="GGM76128.1"/>
    <property type="molecule type" value="Genomic_DNA"/>
</dbReference>
<organism evidence="1 2">
    <name type="scientific">Dactylosporangium sucinum</name>
    <dbReference type="NCBI Taxonomy" id="1424081"/>
    <lineage>
        <taxon>Bacteria</taxon>
        <taxon>Bacillati</taxon>
        <taxon>Actinomycetota</taxon>
        <taxon>Actinomycetes</taxon>
        <taxon>Micromonosporales</taxon>
        <taxon>Micromonosporaceae</taxon>
        <taxon>Dactylosporangium</taxon>
    </lineage>
</organism>
<protein>
    <recommendedName>
        <fullName evidence="3">DUF1059 domain-containing protein</fullName>
    </recommendedName>
</protein>
<accession>A0A917X4Z0</accession>